<dbReference type="EMBL" id="JACHGT010000023">
    <property type="protein sequence ID" value="MBB6039574.1"/>
    <property type="molecule type" value="Genomic_DNA"/>
</dbReference>
<evidence type="ECO:0000259" key="1">
    <source>
        <dbReference type="SMART" id="SM00860"/>
    </source>
</evidence>
<dbReference type="Gene3D" id="3.40.1580.10">
    <property type="entry name" value="SMI1/KNR4-like"/>
    <property type="match status" value="1"/>
</dbReference>
<dbReference type="InterPro" id="IPR018958">
    <property type="entry name" value="Knr4/Smi1-like_dom"/>
</dbReference>
<evidence type="ECO:0000313" key="2">
    <source>
        <dbReference type="EMBL" id="MBB6039574.1"/>
    </source>
</evidence>
<feature type="domain" description="Knr4/Smi1-like" evidence="1">
    <location>
        <begin position="40"/>
        <end position="173"/>
    </location>
</feature>
<accession>A0A841FUX7</accession>
<keyword evidence="3" id="KW-1185">Reference proteome</keyword>
<dbReference type="InterPro" id="IPR037883">
    <property type="entry name" value="Knr4/Smi1-like_sf"/>
</dbReference>
<dbReference type="SMART" id="SM00860">
    <property type="entry name" value="SMI1_KNR4"/>
    <property type="match status" value="1"/>
</dbReference>
<dbReference type="SUPFAM" id="SSF160631">
    <property type="entry name" value="SMI1/KNR4-like"/>
    <property type="match status" value="1"/>
</dbReference>
<gene>
    <name evidence="2" type="ORF">HNR73_007471</name>
</gene>
<name>A0A841FUX7_9ACTN</name>
<dbReference type="Pfam" id="PF09346">
    <property type="entry name" value="SMI1_KNR4"/>
    <property type="match status" value="1"/>
</dbReference>
<evidence type="ECO:0000313" key="3">
    <source>
        <dbReference type="Proteomes" id="UP000548476"/>
    </source>
</evidence>
<dbReference type="AlphaFoldDB" id="A0A841FUX7"/>
<proteinExistence type="predicted"/>
<sequence>MDQMGEVLTRVGAKLALLPDLHGRRRSHGEVGHRFQLLSPVPESEVADFEERHGVRLPEGYRRFLIEVAGGGTGPGYGLTTLTANDHPSTDYAMDSIVFDGNPDPAGWLESLNDDTDPWVGTIEIAHHGCSDYTHLVLTGKEHGRVFIENLDAADYYFTGNDFLSWYETWLDQTSGDTGHSSRTAHSGDEAALITVITSERRHARRFRAAWTLAMRPGMTPTGLTALMSVADDAPDPAVKALAVALVRHFGA</sequence>
<reference evidence="2 3" key="1">
    <citation type="submission" date="2020-08" db="EMBL/GenBank/DDBJ databases">
        <title>Genomic Encyclopedia of Type Strains, Phase IV (KMG-IV): sequencing the most valuable type-strain genomes for metagenomic binning, comparative biology and taxonomic classification.</title>
        <authorList>
            <person name="Goeker M."/>
        </authorList>
    </citation>
    <scope>NUCLEOTIDE SEQUENCE [LARGE SCALE GENOMIC DNA]</scope>
    <source>
        <strain evidence="2 3">YIM 65646</strain>
    </source>
</reference>
<dbReference type="Proteomes" id="UP000548476">
    <property type="component" value="Unassembled WGS sequence"/>
</dbReference>
<organism evidence="2 3">
    <name type="scientific">Phytomonospora endophytica</name>
    <dbReference type="NCBI Taxonomy" id="714109"/>
    <lineage>
        <taxon>Bacteria</taxon>
        <taxon>Bacillati</taxon>
        <taxon>Actinomycetota</taxon>
        <taxon>Actinomycetes</taxon>
        <taxon>Micromonosporales</taxon>
        <taxon>Micromonosporaceae</taxon>
        <taxon>Phytomonospora</taxon>
    </lineage>
</organism>
<protein>
    <recommendedName>
        <fullName evidence="1">Knr4/Smi1-like domain-containing protein</fullName>
    </recommendedName>
</protein>
<comment type="caution">
    <text evidence="2">The sequence shown here is derived from an EMBL/GenBank/DDBJ whole genome shotgun (WGS) entry which is preliminary data.</text>
</comment>